<gene>
    <name evidence="3" type="ORF">HA482_32085</name>
</gene>
<dbReference type="InterPro" id="IPR032466">
    <property type="entry name" value="Metal_Hydrolase"/>
</dbReference>
<dbReference type="RefSeq" id="WP_188104036.1">
    <property type="nucleotide sequence ID" value="NZ_JAANIH010000036.1"/>
</dbReference>
<comment type="caution">
    <text evidence="3">The sequence shown here is derived from an EMBL/GenBank/DDBJ whole genome shotgun (WGS) entry which is preliminary data.</text>
</comment>
<protein>
    <submittedName>
        <fullName evidence="3">Amidohydrolase family protein</fullName>
    </submittedName>
</protein>
<organism evidence="3 4">
    <name type="scientific">Bradyrhizobium campsiandrae</name>
    <dbReference type="NCBI Taxonomy" id="1729892"/>
    <lineage>
        <taxon>Bacteria</taxon>
        <taxon>Pseudomonadati</taxon>
        <taxon>Pseudomonadota</taxon>
        <taxon>Alphaproteobacteria</taxon>
        <taxon>Hyphomicrobiales</taxon>
        <taxon>Nitrobacteraceae</taxon>
        <taxon>Bradyrhizobium</taxon>
    </lineage>
</organism>
<dbReference type="Pfam" id="PF04909">
    <property type="entry name" value="Amidohydro_2"/>
    <property type="match status" value="1"/>
</dbReference>
<evidence type="ECO:0000256" key="1">
    <source>
        <dbReference type="ARBA" id="ARBA00038310"/>
    </source>
</evidence>
<dbReference type="EMBL" id="JAATTO010000056">
    <property type="protein sequence ID" value="MBC9982854.1"/>
    <property type="molecule type" value="Genomic_DNA"/>
</dbReference>
<evidence type="ECO:0000313" key="3">
    <source>
        <dbReference type="EMBL" id="MBC9982854.1"/>
    </source>
</evidence>
<dbReference type="Gene3D" id="3.20.20.140">
    <property type="entry name" value="Metal-dependent hydrolases"/>
    <property type="match status" value="1"/>
</dbReference>
<dbReference type="PANTHER" id="PTHR43569:SF2">
    <property type="entry name" value="AMIDOHYDROLASE-RELATED DOMAIN-CONTAINING PROTEIN"/>
    <property type="match status" value="1"/>
</dbReference>
<dbReference type="SUPFAM" id="SSF51556">
    <property type="entry name" value="Metallo-dependent hydrolases"/>
    <property type="match status" value="1"/>
</dbReference>
<keyword evidence="4" id="KW-1185">Reference proteome</keyword>
<sequence length="282" mass="30720">MMIDAHQHFWDPARADYPWMNAPELAPIRRAFAPADLAPLLKANGIDASILVQCRSSLEETEEFLQIAHATASVIGVVGWADLTDRALGDTLDRLRALPGGAKLVGIRHQVHDEADPDWLLREDVQRGLAVLFARDLAYDFLVRSRELPAAIATAKAFPQARFVLDHAAKPPIAVGGSTEWSKRVAALAACDNVWCKVSGLATEATWTDWDAELLFPFVQHVATCFGEDRLIFGSDWPVCRLAGSYGEIKSALEACLAKLGSSVREKAFGVNAKAAYRLAGT</sequence>
<accession>A0ABR7UFH2</accession>
<dbReference type="Proteomes" id="UP000639516">
    <property type="component" value="Unassembled WGS sequence"/>
</dbReference>
<evidence type="ECO:0000259" key="2">
    <source>
        <dbReference type="Pfam" id="PF04909"/>
    </source>
</evidence>
<comment type="similarity">
    <text evidence="1">Belongs to the metallo-dependent hydrolases superfamily.</text>
</comment>
<dbReference type="InterPro" id="IPR006680">
    <property type="entry name" value="Amidohydro-rel"/>
</dbReference>
<proteinExistence type="inferred from homology"/>
<feature type="domain" description="Amidohydrolase-related" evidence="2">
    <location>
        <begin position="3"/>
        <end position="279"/>
    </location>
</feature>
<dbReference type="PANTHER" id="PTHR43569">
    <property type="entry name" value="AMIDOHYDROLASE"/>
    <property type="match status" value="1"/>
</dbReference>
<name>A0ABR7UFH2_9BRAD</name>
<evidence type="ECO:0000313" key="4">
    <source>
        <dbReference type="Proteomes" id="UP000639516"/>
    </source>
</evidence>
<reference evidence="3 4" key="1">
    <citation type="journal article" date="2020" name="Arch. Microbiol.">
        <title>Bradyrhizobium campsiandrae sp. nov., a nitrogen-fixing bacterial strain isolated from a native leguminous tree from the Amazon adapted to flooded conditions.</title>
        <authorList>
            <person name="Cabral Michel D."/>
            <person name="Martins da Costa E."/>
            <person name="Azarias Guimaraes A."/>
            <person name="Soares de Carvalho T."/>
            <person name="Santos de Castro Caputo P."/>
            <person name="Willems A."/>
            <person name="de Souza Moreira F.M."/>
        </authorList>
    </citation>
    <scope>NUCLEOTIDE SEQUENCE [LARGE SCALE GENOMIC DNA]</scope>
    <source>
        <strain evidence="4">INPA 384B</strain>
    </source>
</reference>
<dbReference type="InterPro" id="IPR052350">
    <property type="entry name" value="Metallo-dep_Lactonases"/>
</dbReference>